<dbReference type="HOGENOM" id="CLU_068669_1_0_10"/>
<dbReference type="eggNOG" id="COG2227">
    <property type="taxonomic scope" value="Bacteria"/>
</dbReference>
<organism evidence="2 3">
    <name type="scientific">Owenweeksia hongkongensis (strain DSM 17368 / CIP 108786 / JCM 12287 / NRRL B-23963 / UST20020801)</name>
    <dbReference type="NCBI Taxonomy" id="926562"/>
    <lineage>
        <taxon>Bacteria</taxon>
        <taxon>Pseudomonadati</taxon>
        <taxon>Bacteroidota</taxon>
        <taxon>Flavobacteriia</taxon>
        <taxon>Flavobacteriales</taxon>
        <taxon>Owenweeksiaceae</taxon>
        <taxon>Owenweeksia</taxon>
    </lineage>
</organism>
<dbReference type="CDD" id="cd02440">
    <property type="entry name" value="AdoMet_MTases"/>
    <property type="match status" value="1"/>
</dbReference>
<dbReference type="Proteomes" id="UP000005631">
    <property type="component" value="Chromosome"/>
</dbReference>
<dbReference type="EMBL" id="CP003156">
    <property type="protein sequence ID" value="AEV33315.1"/>
    <property type="molecule type" value="Genomic_DNA"/>
</dbReference>
<evidence type="ECO:0000313" key="2">
    <source>
        <dbReference type="EMBL" id="AEV33315.1"/>
    </source>
</evidence>
<keyword evidence="2" id="KW-0489">Methyltransferase</keyword>
<dbReference type="OrthoDB" id="2370471at2"/>
<dbReference type="GO" id="GO:0008168">
    <property type="term" value="F:methyltransferase activity"/>
    <property type="evidence" value="ECO:0007669"/>
    <property type="project" value="UniProtKB-KW"/>
</dbReference>
<dbReference type="GO" id="GO:0032259">
    <property type="term" value="P:methylation"/>
    <property type="evidence" value="ECO:0007669"/>
    <property type="project" value="UniProtKB-KW"/>
</dbReference>
<dbReference type="PATRIC" id="fig|926562.3.peg.2359"/>
<name>G8R695_OWEHD</name>
<dbReference type="RefSeq" id="WP_014202664.1">
    <property type="nucleotide sequence ID" value="NC_016599.1"/>
</dbReference>
<evidence type="ECO:0000313" key="3">
    <source>
        <dbReference type="Proteomes" id="UP000005631"/>
    </source>
</evidence>
<evidence type="ECO:0000256" key="1">
    <source>
        <dbReference type="ARBA" id="ARBA00022679"/>
    </source>
</evidence>
<dbReference type="InterPro" id="IPR029063">
    <property type="entry name" value="SAM-dependent_MTases_sf"/>
</dbReference>
<dbReference type="SUPFAM" id="SSF53335">
    <property type="entry name" value="S-adenosyl-L-methionine-dependent methyltransferases"/>
    <property type="match status" value="1"/>
</dbReference>
<reference evidence="2 3" key="1">
    <citation type="journal article" date="2012" name="Stand. Genomic Sci.">
        <title>Genome sequence of the orange-pigmented seawater bacterium Owenweeksia hongkongensis type strain (UST20020801(T)).</title>
        <authorList>
            <person name="Riedel T."/>
            <person name="Held B."/>
            <person name="Nolan M."/>
            <person name="Lucas S."/>
            <person name="Lapidus A."/>
            <person name="Tice H."/>
            <person name="Del Rio T.G."/>
            <person name="Cheng J.F."/>
            <person name="Han C."/>
            <person name="Tapia R."/>
            <person name="Goodwin L.A."/>
            <person name="Pitluck S."/>
            <person name="Liolios K."/>
            <person name="Mavromatis K."/>
            <person name="Pagani I."/>
            <person name="Ivanova N."/>
            <person name="Mikhailova N."/>
            <person name="Pati A."/>
            <person name="Chen A."/>
            <person name="Palaniappan K."/>
            <person name="Rohde M."/>
            <person name="Tindall B.J."/>
            <person name="Detter J.C."/>
            <person name="Goker M."/>
            <person name="Woyke T."/>
            <person name="Bristow J."/>
            <person name="Eisen J.A."/>
            <person name="Markowitz V."/>
            <person name="Hugenholtz P."/>
            <person name="Klenk H.P."/>
            <person name="Kyrpides N.C."/>
        </authorList>
    </citation>
    <scope>NUCLEOTIDE SEQUENCE</scope>
    <source>
        <strain evidence="3">DSM 17368 / JCM 12287 / NRRL B-23963</strain>
    </source>
</reference>
<dbReference type="KEGG" id="oho:Oweho_2344"/>
<protein>
    <submittedName>
        <fullName evidence="2">Methyltransferase family protein</fullName>
    </submittedName>
</protein>
<keyword evidence="3" id="KW-1185">Reference proteome</keyword>
<gene>
    <name evidence="2" type="ordered locus">Oweho_2344</name>
</gene>
<dbReference type="STRING" id="926562.Oweho_2344"/>
<proteinExistence type="predicted"/>
<dbReference type="AlphaFoldDB" id="G8R695"/>
<dbReference type="PANTHER" id="PTHR43861:SF3">
    <property type="entry name" value="PUTATIVE (AFU_ORTHOLOGUE AFUA_2G14390)-RELATED"/>
    <property type="match status" value="1"/>
</dbReference>
<sequence>MIEVKSCPVCGASSFKEVFKAPYFRGDNELFAIQECNECKFWVTSPRPEDADLGKYYDSANYISHNNSSKSLMDKAYQVVRNYSLKKKVQLISRIDNGSKSLLDYGAGTGHFLLEAKKSGWNIEGVEISGDAREVAKKDNALELHDPEQFEVEGGKYSVITLWHVLEHLPNLNEHLQSFYNGLQSGGKLVIAVPNHESSDSKHYGENWAALDVPLHLWHFKKSSIQALAKKHGFVFKEALNMPFDSFYVSLLSEKIGSAKGSSLKALTTGLKSNLKGKSDKNMSSLIYILERP</sequence>
<dbReference type="Gene3D" id="3.40.50.150">
    <property type="entry name" value="Vaccinia Virus protein VP39"/>
    <property type="match status" value="1"/>
</dbReference>
<accession>G8R695</accession>
<dbReference type="PANTHER" id="PTHR43861">
    <property type="entry name" value="TRANS-ACONITATE 2-METHYLTRANSFERASE-RELATED"/>
    <property type="match status" value="1"/>
</dbReference>
<keyword evidence="1 2" id="KW-0808">Transferase</keyword>
<dbReference type="Pfam" id="PF13489">
    <property type="entry name" value="Methyltransf_23"/>
    <property type="match status" value="1"/>
</dbReference>